<comment type="similarity">
    <text evidence="2">Belongs to the CPA3 antiporters (TC 2.A.63) subunit F family.</text>
</comment>
<keyword evidence="6 8" id="KW-1133">Transmembrane helix</keyword>
<evidence type="ECO:0000256" key="1">
    <source>
        <dbReference type="ARBA" id="ARBA00004651"/>
    </source>
</evidence>
<evidence type="ECO:0000256" key="8">
    <source>
        <dbReference type="SAM" id="Phobius"/>
    </source>
</evidence>
<dbReference type="GO" id="GO:0015385">
    <property type="term" value="F:sodium:proton antiporter activity"/>
    <property type="evidence" value="ECO:0007669"/>
    <property type="project" value="TreeGrafter"/>
</dbReference>
<gene>
    <name evidence="9" type="ORF">AVDCRST_MAG17-1509</name>
</gene>
<sequence>MHALVFNLALLWLAGLLLASVGLVARRGTLAERILALDTLVLVLIGLLAMFALDRREGYYMDAALVLALVAFVATLAAARYYDEGRPS</sequence>
<dbReference type="EMBL" id="CADCVV010000108">
    <property type="protein sequence ID" value="CAA9503078.1"/>
    <property type="molecule type" value="Genomic_DNA"/>
</dbReference>
<name>A0A6J4SR71_9ACTN</name>
<dbReference type="PANTHER" id="PTHR34702:SF1">
    <property type="entry name" value="NA(+)_H(+) ANTIPORTER SUBUNIT F"/>
    <property type="match status" value="1"/>
</dbReference>
<proteinExistence type="inferred from homology"/>
<evidence type="ECO:0000256" key="4">
    <source>
        <dbReference type="ARBA" id="ARBA00022475"/>
    </source>
</evidence>
<keyword evidence="3" id="KW-0813">Transport</keyword>
<keyword evidence="4" id="KW-1003">Cell membrane</keyword>
<evidence type="ECO:0000256" key="6">
    <source>
        <dbReference type="ARBA" id="ARBA00022989"/>
    </source>
</evidence>
<dbReference type="Pfam" id="PF04066">
    <property type="entry name" value="MrpF_PhaF"/>
    <property type="match status" value="1"/>
</dbReference>
<organism evidence="9">
    <name type="scientific">uncultured Solirubrobacterales bacterium</name>
    <dbReference type="NCBI Taxonomy" id="768556"/>
    <lineage>
        <taxon>Bacteria</taxon>
        <taxon>Bacillati</taxon>
        <taxon>Actinomycetota</taxon>
        <taxon>Thermoleophilia</taxon>
        <taxon>Solirubrobacterales</taxon>
        <taxon>environmental samples</taxon>
    </lineage>
</organism>
<keyword evidence="5 8" id="KW-0812">Transmembrane</keyword>
<evidence type="ECO:0000256" key="3">
    <source>
        <dbReference type="ARBA" id="ARBA00022448"/>
    </source>
</evidence>
<feature type="transmembrane region" description="Helical" evidence="8">
    <location>
        <begin position="34"/>
        <end position="53"/>
    </location>
</feature>
<protein>
    <recommendedName>
        <fullName evidence="10">Na(+) H(+) antiporter subunit F</fullName>
    </recommendedName>
</protein>
<evidence type="ECO:0000256" key="2">
    <source>
        <dbReference type="ARBA" id="ARBA00009212"/>
    </source>
</evidence>
<dbReference type="AlphaFoldDB" id="A0A6J4SR71"/>
<evidence type="ECO:0000256" key="7">
    <source>
        <dbReference type="ARBA" id="ARBA00023136"/>
    </source>
</evidence>
<evidence type="ECO:0008006" key="10">
    <source>
        <dbReference type="Google" id="ProtNLM"/>
    </source>
</evidence>
<evidence type="ECO:0000256" key="5">
    <source>
        <dbReference type="ARBA" id="ARBA00022692"/>
    </source>
</evidence>
<comment type="subcellular location">
    <subcellularLocation>
        <location evidence="1">Cell membrane</location>
        <topology evidence="1">Multi-pass membrane protein</topology>
    </subcellularLocation>
</comment>
<feature type="transmembrane region" description="Helical" evidence="8">
    <location>
        <begin position="60"/>
        <end position="82"/>
    </location>
</feature>
<dbReference type="PANTHER" id="PTHR34702">
    <property type="entry name" value="NA(+)/H(+) ANTIPORTER SUBUNIT F1"/>
    <property type="match status" value="1"/>
</dbReference>
<dbReference type="GO" id="GO:0005886">
    <property type="term" value="C:plasma membrane"/>
    <property type="evidence" value="ECO:0007669"/>
    <property type="project" value="UniProtKB-SubCell"/>
</dbReference>
<dbReference type="InterPro" id="IPR007208">
    <property type="entry name" value="MrpF/PhaF-like"/>
</dbReference>
<accession>A0A6J4SR71</accession>
<reference evidence="9" key="1">
    <citation type="submission" date="2020-02" db="EMBL/GenBank/DDBJ databases">
        <authorList>
            <person name="Meier V. D."/>
        </authorList>
    </citation>
    <scope>NUCLEOTIDE SEQUENCE</scope>
    <source>
        <strain evidence="9">AVDCRST_MAG17</strain>
    </source>
</reference>
<keyword evidence="7 8" id="KW-0472">Membrane</keyword>
<evidence type="ECO:0000313" key="9">
    <source>
        <dbReference type="EMBL" id="CAA9503078.1"/>
    </source>
</evidence>